<feature type="compositionally biased region" description="Basic residues" evidence="1">
    <location>
        <begin position="325"/>
        <end position="334"/>
    </location>
</feature>
<evidence type="ECO:0000313" key="2">
    <source>
        <dbReference type="EMBL" id="QMP82241.1"/>
    </source>
</evidence>
<protein>
    <submittedName>
        <fullName evidence="2">Nucleocapsid protein</fullName>
    </submittedName>
</protein>
<reference evidence="2" key="1">
    <citation type="journal article" date="2019" name="PLoS Pathog.">
        <title>Re-assessing the diversity of negative strand RNA viruses in insects.</title>
        <authorList>
            <person name="Kafer S."/>
            <person name="Paraskevopoulou S."/>
            <person name="Zirkel F."/>
            <person name="Wieseke N."/>
            <person name="Donath A."/>
            <person name="Petersen M."/>
            <person name="Jones T.C."/>
            <person name="Liu S."/>
            <person name="Zhou X."/>
            <person name="Middendorf M."/>
            <person name="Junglen S."/>
            <person name="Misof B."/>
            <person name="Drosten C."/>
        </authorList>
    </citation>
    <scope>NUCLEOTIDE SEQUENCE</scope>
    <source>
        <strain evidence="2">OKIAV267</strain>
    </source>
</reference>
<name>A0A7D7F330_9VIRU</name>
<reference evidence="2" key="2">
    <citation type="submission" date="2020-03" db="EMBL/GenBank/DDBJ databases">
        <authorList>
            <person name="Kafer S."/>
            <person name="Paraskevopoulou S."/>
            <person name="Zirkel F."/>
            <person name="Wieseke N."/>
            <person name="Donath A."/>
            <person name="Petersen M."/>
            <person name="Jones T.C."/>
            <person name="Liu S."/>
            <person name="Zhou X."/>
            <person name="Middendorf M."/>
            <person name="Junglen S."/>
            <person name="Misof B."/>
            <person name="Drosten C."/>
        </authorList>
    </citation>
    <scope>NUCLEOTIDE SEQUENCE</scope>
    <source>
        <strain evidence="2">OKIAV267</strain>
    </source>
</reference>
<evidence type="ECO:0000256" key="1">
    <source>
        <dbReference type="SAM" id="MobiDB-lite"/>
    </source>
</evidence>
<keyword evidence="2" id="KW-0543">Viral nucleoprotein</keyword>
<keyword evidence="2" id="KW-0946">Virion</keyword>
<accession>A0A7D7F330</accession>
<feature type="compositionally biased region" description="Polar residues" evidence="1">
    <location>
        <begin position="353"/>
        <end position="364"/>
    </location>
</feature>
<proteinExistence type="predicted"/>
<dbReference type="GO" id="GO:0019013">
    <property type="term" value="C:viral nucleocapsid"/>
    <property type="evidence" value="ECO:0007669"/>
    <property type="project" value="UniProtKB-KW"/>
</dbReference>
<sequence length="364" mass="40362">MQSECSCETVCTCGATASGHSNRKGATGATPIQNVWIKLLKEAEQGIDLQSETNVQIILSLTKADAISSKERVNDILQAMAYAGFDPEYMFQIIYRQAKDATPEEGSFDIGGWKLKKSADFVQDLQFFAMVFMLRGASVYKILDKSDPEFQKALKHKCGQYGISVSKPPAGKRRSVPRSTVTLPRAAAIVPHWCLQLVHAGHVKTLVNPTVTRQLAPIPKVMAHSLYQSICHDKSLLPICYEIAKKFDYIINPNRKGRANRGEIMRFVDAAYNSKLFSETIRMSLAIKFDILTATTVDGQTTVSLTPEVVVARDLCVPRWESRRGRQARKAATKKRAEETQEEDGPESHEEATGSSDSENYASP</sequence>
<organism evidence="2">
    <name type="scientific">Blattodean phenui-related virus OKIAV267</name>
    <dbReference type="NCBI Taxonomy" id="2746242"/>
    <lineage>
        <taxon>Viruses</taxon>
        <taxon>Riboviria</taxon>
        <taxon>Orthornavirae</taxon>
        <taxon>Negarnaviricota</taxon>
        <taxon>Polyploviricotina</taxon>
        <taxon>Bunyaviricetes</taxon>
        <taxon>Hareavirales</taxon>
        <taxon>Phenuiviridae</taxon>
    </lineage>
</organism>
<dbReference type="EMBL" id="MT153456">
    <property type="protein sequence ID" value="QMP82241.1"/>
    <property type="molecule type" value="Viral_cRNA"/>
</dbReference>
<feature type="region of interest" description="Disordered" evidence="1">
    <location>
        <begin position="323"/>
        <end position="364"/>
    </location>
</feature>